<sequence>MGKVTSQESMSGPNPEVSTDLECIHRWETSIKTRLSLSFHCSVAERLTVTEEAHLYRTQCRIQDFKDPQSQEWKCQPTKSLKRSPYY</sequence>
<comment type="caution">
    <text evidence="1">The sequence shown here is derived from an EMBL/GenBank/DDBJ whole genome shotgun (WGS) entry which is preliminary data.</text>
</comment>
<dbReference type="AlphaFoldDB" id="A0A151MFI2"/>
<accession>A0A151MFI2</accession>
<evidence type="ECO:0000313" key="1">
    <source>
        <dbReference type="EMBL" id="KYO23271.1"/>
    </source>
</evidence>
<keyword evidence="2" id="KW-1185">Reference proteome</keyword>
<proteinExistence type="predicted"/>
<evidence type="ECO:0000313" key="2">
    <source>
        <dbReference type="Proteomes" id="UP000050525"/>
    </source>
</evidence>
<gene>
    <name evidence="1" type="ORF">Y1Q_0005680</name>
</gene>
<reference evidence="1 2" key="1">
    <citation type="journal article" date="2012" name="Genome Biol.">
        <title>Sequencing three crocodilian genomes to illuminate the evolution of archosaurs and amniotes.</title>
        <authorList>
            <person name="St John J.A."/>
            <person name="Braun E.L."/>
            <person name="Isberg S.R."/>
            <person name="Miles L.G."/>
            <person name="Chong A.Y."/>
            <person name="Gongora J."/>
            <person name="Dalzell P."/>
            <person name="Moran C."/>
            <person name="Bed'hom B."/>
            <person name="Abzhanov A."/>
            <person name="Burgess S.C."/>
            <person name="Cooksey A.M."/>
            <person name="Castoe T.A."/>
            <person name="Crawford N.G."/>
            <person name="Densmore L.D."/>
            <person name="Drew J.C."/>
            <person name="Edwards S.V."/>
            <person name="Faircloth B.C."/>
            <person name="Fujita M.K."/>
            <person name="Greenwold M.J."/>
            <person name="Hoffmann F.G."/>
            <person name="Howard J.M."/>
            <person name="Iguchi T."/>
            <person name="Janes D.E."/>
            <person name="Khan S.Y."/>
            <person name="Kohno S."/>
            <person name="de Koning A.J."/>
            <person name="Lance S.L."/>
            <person name="McCarthy F.M."/>
            <person name="McCormack J.E."/>
            <person name="Merchant M.E."/>
            <person name="Peterson D.G."/>
            <person name="Pollock D.D."/>
            <person name="Pourmand N."/>
            <person name="Raney B.J."/>
            <person name="Roessler K.A."/>
            <person name="Sanford J.R."/>
            <person name="Sawyer R.H."/>
            <person name="Schmidt C.J."/>
            <person name="Triplett E.W."/>
            <person name="Tuberville T.D."/>
            <person name="Venegas-Anaya M."/>
            <person name="Howard J.T."/>
            <person name="Jarvis E.D."/>
            <person name="Guillette L.J.Jr."/>
            <person name="Glenn T.C."/>
            <person name="Green R.E."/>
            <person name="Ray D.A."/>
        </authorList>
    </citation>
    <scope>NUCLEOTIDE SEQUENCE [LARGE SCALE GENOMIC DNA]</scope>
    <source>
        <strain evidence="1">KSC_2009_1</strain>
    </source>
</reference>
<protein>
    <submittedName>
        <fullName evidence="1">Uncharacterized protein</fullName>
    </submittedName>
</protein>
<dbReference type="Proteomes" id="UP000050525">
    <property type="component" value="Unassembled WGS sequence"/>
</dbReference>
<name>A0A151MFI2_ALLMI</name>
<organism evidence="1 2">
    <name type="scientific">Alligator mississippiensis</name>
    <name type="common">American alligator</name>
    <dbReference type="NCBI Taxonomy" id="8496"/>
    <lineage>
        <taxon>Eukaryota</taxon>
        <taxon>Metazoa</taxon>
        <taxon>Chordata</taxon>
        <taxon>Craniata</taxon>
        <taxon>Vertebrata</taxon>
        <taxon>Euteleostomi</taxon>
        <taxon>Archelosauria</taxon>
        <taxon>Archosauria</taxon>
        <taxon>Crocodylia</taxon>
        <taxon>Alligatoridae</taxon>
        <taxon>Alligatorinae</taxon>
        <taxon>Alligator</taxon>
    </lineage>
</organism>
<dbReference type="EMBL" id="AKHW03006215">
    <property type="protein sequence ID" value="KYO23271.1"/>
    <property type="molecule type" value="Genomic_DNA"/>
</dbReference>